<evidence type="ECO:0000313" key="3">
    <source>
        <dbReference type="Proteomes" id="UP000593567"/>
    </source>
</evidence>
<sequence>MERITFSTNDRKYSKVTAFIAKNNVNDTMECHAFLCHRQKMAKAIADALSLAYVQHKEAALKTEANNTQPPDTQLSKGDNFNIDNNVSTANGHLVDCENNEKALEINFKSQSEENHIESKPEENHNLVELTEPTPTITNLMPRHTTTDFLIDDSNTEPVMRARADSDSWAVMATGADSASNDDLELEFSNFARSRSTTNLADLHTSVHSAWDI</sequence>
<organism evidence="2 3">
    <name type="scientific">Bugula neritina</name>
    <name type="common">Brown bryozoan</name>
    <name type="synonym">Sertularia neritina</name>
    <dbReference type="NCBI Taxonomy" id="10212"/>
    <lineage>
        <taxon>Eukaryota</taxon>
        <taxon>Metazoa</taxon>
        <taxon>Spiralia</taxon>
        <taxon>Lophotrochozoa</taxon>
        <taxon>Bryozoa</taxon>
        <taxon>Gymnolaemata</taxon>
        <taxon>Cheilostomatida</taxon>
        <taxon>Flustrina</taxon>
        <taxon>Buguloidea</taxon>
        <taxon>Bugulidae</taxon>
        <taxon>Bugula</taxon>
    </lineage>
</organism>
<dbReference type="EMBL" id="VXIV02000294">
    <property type="protein sequence ID" value="KAF6039194.1"/>
    <property type="molecule type" value="Genomic_DNA"/>
</dbReference>
<dbReference type="Pfam" id="PF14719">
    <property type="entry name" value="PID_2"/>
    <property type="match status" value="1"/>
</dbReference>
<dbReference type="AlphaFoldDB" id="A0A7J7KM04"/>
<protein>
    <recommendedName>
        <fullName evidence="1">PID domain-containing protein</fullName>
    </recommendedName>
</protein>
<evidence type="ECO:0000313" key="2">
    <source>
        <dbReference type="EMBL" id="KAF6039194.1"/>
    </source>
</evidence>
<proteinExistence type="predicted"/>
<dbReference type="OrthoDB" id="9999955at2759"/>
<dbReference type="Gene3D" id="2.30.29.30">
    <property type="entry name" value="Pleckstrin-homology domain (PH domain)/Phosphotyrosine-binding domain (PTB)"/>
    <property type="match status" value="1"/>
</dbReference>
<name>A0A7J7KM04_BUGNE</name>
<dbReference type="InterPro" id="IPR011993">
    <property type="entry name" value="PH-like_dom_sf"/>
</dbReference>
<dbReference type="PROSITE" id="PS01179">
    <property type="entry name" value="PID"/>
    <property type="match status" value="1"/>
</dbReference>
<feature type="domain" description="PID" evidence="1">
    <location>
        <begin position="1"/>
        <end position="53"/>
    </location>
</feature>
<accession>A0A7J7KM04</accession>
<keyword evidence="3" id="KW-1185">Reference proteome</keyword>
<dbReference type="SUPFAM" id="SSF50729">
    <property type="entry name" value="PH domain-like"/>
    <property type="match status" value="1"/>
</dbReference>
<dbReference type="Proteomes" id="UP000593567">
    <property type="component" value="Unassembled WGS sequence"/>
</dbReference>
<dbReference type="InterPro" id="IPR006020">
    <property type="entry name" value="PTB/PI_dom"/>
</dbReference>
<gene>
    <name evidence="2" type="ORF">EB796_002506</name>
</gene>
<comment type="caution">
    <text evidence="2">The sequence shown here is derived from an EMBL/GenBank/DDBJ whole genome shotgun (WGS) entry which is preliminary data.</text>
</comment>
<reference evidence="2" key="1">
    <citation type="submission" date="2020-06" db="EMBL/GenBank/DDBJ databases">
        <title>Draft genome of Bugula neritina, a colonial animal packing powerful symbionts and potential medicines.</title>
        <authorList>
            <person name="Rayko M."/>
        </authorList>
    </citation>
    <scope>NUCLEOTIDE SEQUENCE [LARGE SCALE GENOMIC DNA]</scope>
    <source>
        <strain evidence="2">Kwan_BN1</strain>
    </source>
</reference>
<evidence type="ECO:0000259" key="1">
    <source>
        <dbReference type="PROSITE" id="PS01179"/>
    </source>
</evidence>